<dbReference type="Proteomes" id="UP000485058">
    <property type="component" value="Unassembled WGS sequence"/>
</dbReference>
<comment type="caution">
    <text evidence="2">The sequence shown here is derived from an EMBL/GenBank/DDBJ whole genome shotgun (WGS) entry which is preliminary data.</text>
</comment>
<organism evidence="2 3">
    <name type="scientific">Haematococcus lacustris</name>
    <name type="common">Green alga</name>
    <name type="synonym">Haematococcus pluvialis</name>
    <dbReference type="NCBI Taxonomy" id="44745"/>
    <lineage>
        <taxon>Eukaryota</taxon>
        <taxon>Viridiplantae</taxon>
        <taxon>Chlorophyta</taxon>
        <taxon>core chlorophytes</taxon>
        <taxon>Chlorophyceae</taxon>
        <taxon>CS clade</taxon>
        <taxon>Chlamydomonadales</taxon>
        <taxon>Haematococcaceae</taxon>
        <taxon>Haematococcus</taxon>
    </lineage>
</organism>
<name>A0A699ZZH6_HAELA</name>
<proteinExistence type="predicted"/>
<feature type="transmembrane region" description="Helical" evidence="1">
    <location>
        <begin position="49"/>
        <end position="67"/>
    </location>
</feature>
<feature type="transmembrane region" description="Helical" evidence="1">
    <location>
        <begin position="12"/>
        <end position="37"/>
    </location>
</feature>
<keyword evidence="1" id="KW-0472">Membrane</keyword>
<keyword evidence="3" id="KW-1185">Reference proteome</keyword>
<accession>A0A699ZZH6</accession>
<feature type="non-terminal residue" evidence="2">
    <location>
        <position position="1"/>
    </location>
</feature>
<feature type="transmembrane region" description="Helical" evidence="1">
    <location>
        <begin position="87"/>
        <end position="106"/>
    </location>
</feature>
<gene>
    <name evidence="2" type="ORF">HaLaN_23182</name>
</gene>
<evidence type="ECO:0000256" key="1">
    <source>
        <dbReference type="SAM" id="Phobius"/>
    </source>
</evidence>
<dbReference type="EMBL" id="BLLF01002762">
    <property type="protein sequence ID" value="GFH25249.1"/>
    <property type="molecule type" value="Genomic_DNA"/>
</dbReference>
<dbReference type="AlphaFoldDB" id="A0A699ZZH6"/>
<reference evidence="2 3" key="1">
    <citation type="submission" date="2020-02" db="EMBL/GenBank/DDBJ databases">
        <title>Draft genome sequence of Haematococcus lacustris strain NIES-144.</title>
        <authorList>
            <person name="Morimoto D."/>
            <person name="Nakagawa S."/>
            <person name="Yoshida T."/>
            <person name="Sawayama S."/>
        </authorList>
    </citation>
    <scope>NUCLEOTIDE SEQUENCE [LARGE SCALE GENOMIC DNA]</scope>
    <source>
        <strain evidence="2 3">NIES-144</strain>
    </source>
</reference>
<evidence type="ECO:0000313" key="3">
    <source>
        <dbReference type="Proteomes" id="UP000485058"/>
    </source>
</evidence>
<protein>
    <submittedName>
        <fullName evidence="2">Uncharacterized protein</fullName>
    </submittedName>
</protein>
<keyword evidence="1" id="KW-1133">Transmembrane helix</keyword>
<keyword evidence="1" id="KW-0812">Transmembrane</keyword>
<evidence type="ECO:0000313" key="2">
    <source>
        <dbReference type="EMBL" id="GFH25249.1"/>
    </source>
</evidence>
<feature type="non-terminal residue" evidence="2">
    <location>
        <position position="245"/>
    </location>
</feature>
<sequence>APQRTPAAKAAIFTGTYAITAGLALLAFPVTSFGMLFDASAVPTGWIRVGGMLFALIGYQYLGTGIADSPLVNKDGQVHAGPLYARSFYMSSVFSRLFLVAAMLGAGSQRPFFVALVATKQSPVNLLSPNPCGAGVNRGIHHNSYASTWQLNNISRGGLLLWQCIDGVPLYHDGGGSMATKAQRDVRGGAYQPEFSQPLCPSGQVTTCRSQGHVRHAACPERLDVRALNVAAAPLRWSMLRATPS</sequence>